<gene>
    <name evidence="1" type="ORF">QYM36_000676</name>
</gene>
<evidence type="ECO:0000313" key="2">
    <source>
        <dbReference type="Proteomes" id="UP001187531"/>
    </source>
</evidence>
<reference evidence="1" key="1">
    <citation type="submission" date="2023-07" db="EMBL/GenBank/DDBJ databases">
        <title>Chromosome-level genome assembly of Artemia franciscana.</title>
        <authorList>
            <person name="Jo E."/>
        </authorList>
    </citation>
    <scope>NUCLEOTIDE SEQUENCE</scope>
    <source>
        <tissue evidence="1">Whole body</tissue>
    </source>
</reference>
<protein>
    <submittedName>
        <fullName evidence="1">Uncharacterized protein</fullName>
    </submittedName>
</protein>
<sequence length="84" mass="9800">MTYFPLRFKGMATEIVLLDLTFDVNKYHCVIEIFESFKFLGSSIDIHFARKYWIRLGIASSVAVLSSWAKPCDIDAKSEFTRKW</sequence>
<proteinExistence type="predicted"/>
<accession>A0AA88IFK6</accession>
<dbReference type="Proteomes" id="UP001187531">
    <property type="component" value="Unassembled WGS sequence"/>
</dbReference>
<dbReference type="AlphaFoldDB" id="A0AA88IFK6"/>
<dbReference type="EMBL" id="JAVRJZ010000002">
    <property type="protein sequence ID" value="KAK2726309.1"/>
    <property type="molecule type" value="Genomic_DNA"/>
</dbReference>
<evidence type="ECO:0000313" key="1">
    <source>
        <dbReference type="EMBL" id="KAK2726309.1"/>
    </source>
</evidence>
<comment type="caution">
    <text evidence="1">The sequence shown here is derived from an EMBL/GenBank/DDBJ whole genome shotgun (WGS) entry which is preliminary data.</text>
</comment>
<organism evidence="1 2">
    <name type="scientific">Artemia franciscana</name>
    <name type="common">Brine shrimp</name>
    <name type="synonym">Artemia sanfranciscana</name>
    <dbReference type="NCBI Taxonomy" id="6661"/>
    <lineage>
        <taxon>Eukaryota</taxon>
        <taxon>Metazoa</taxon>
        <taxon>Ecdysozoa</taxon>
        <taxon>Arthropoda</taxon>
        <taxon>Crustacea</taxon>
        <taxon>Branchiopoda</taxon>
        <taxon>Anostraca</taxon>
        <taxon>Artemiidae</taxon>
        <taxon>Artemia</taxon>
    </lineage>
</organism>
<keyword evidence="2" id="KW-1185">Reference proteome</keyword>
<name>A0AA88IFK6_ARTSF</name>